<keyword evidence="3" id="KW-1185">Reference proteome</keyword>
<keyword evidence="1" id="KW-0812">Transmembrane</keyword>
<evidence type="ECO:0000313" key="2">
    <source>
        <dbReference type="EMBL" id="AXK81522.1"/>
    </source>
</evidence>
<keyword evidence="1" id="KW-1133">Transmembrane helix</keyword>
<accession>A0A345ZX75</accession>
<dbReference type="AlphaFoldDB" id="A0A345ZX75"/>
<dbReference type="RefSeq" id="WP_115691901.1">
    <property type="nucleotide sequence ID" value="NZ_CP031417.1"/>
</dbReference>
<organism evidence="2 3">
    <name type="scientific">Pseudolabrys taiwanensis</name>
    <dbReference type="NCBI Taxonomy" id="331696"/>
    <lineage>
        <taxon>Bacteria</taxon>
        <taxon>Pseudomonadati</taxon>
        <taxon>Pseudomonadota</taxon>
        <taxon>Alphaproteobacteria</taxon>
        <taxon>Hyphomicrobiales</taxon>
        <taxon>Xanthobacteraceae</taxon>
        <taxon>Pseudolabrys</taxon>
    </lineage>
</organism>
<name>A0A345ZX75_9HYPH</name>
<protein>
    <submittedName>
        <fullName evidence="2">Uncharacterized protein</fullName>
    </submittedName>
</protein>
<feature type="transmembrane region" description="Helical" evidence="1">
    <location>
        <begin position="104"/>
        <end position="124"/>
    </location>
</feature>
<keyword evidence="1" id="KW-0472">Membrane</keyword>
<gene>
    <name evidence="2" type="ORF">DW352_13965</name>
</gene>
<dbReference type="KEGG" id="ptaw:DW352_13965"/>
<dbReference type="OrthoDB" id="7360750at2"/>
<reference evidence="2 3" key="1">
    <citation type="submission" date="2018-07" db="EMBL/GenBank/DDBJ databases">
        <authorList>
            <person name="Quirk P.G."/>
            <person name="Krulwich T.A."/>
        </authorList>
    </citation>
    <scope>NUCLEOTIDE SEQUENCE [LARGE SCALE GENOMIC DNA]</scope>
    <source>
        <strain evidence="2 3">CC-BB4</strain>
    </source>
</reference>
<evidence type="ECO:0000256" key="1">
    <source>
        <dbReference type="SAM" id="Phobius"/>
    </source>
</evidence>
<dbReference type="EMBL" id="CP031417">
    <property type="protein sequence ID" value="AXK81522.1"/>
    <property type="molecule type" value="Genomic_DNA"/>
</dbReference>
<sequence length="125" mass="13507">MNLAEFEDLVDRCGEQPAAWPVEVRADALKLLDESQEARDVMASAVALREMFDDSPAEPAPANLSNRIVALAGRIDDLPVVHDSKPQKAPGRFPFLSRSGLPKSYIWIAACFAAGIGLVVSGFLK</sequence>
<proteinExistence type="predicted"/>
<dbReference type="Proteomes" id="UP000254889">
    <property type="component" value="Chromosome"/>
</dbReference>
<evidence type="ECO:0000313" key="3">
    <source>
        <dbReference type="Proteomes" id="UP000254889"/>
    </source>
</evidence>